<name>A0A9D5CS82_9LILI</name>
<reference evidence="2" key="2">
    <citation type="journal article" date="2022" name="Hortic Res">
        <title>The genome of Dioscorea zingiberensis sheds light on the biosynthesis, origin and evolution of the medicinally important diosgenin saponins.</title>
        <authorList>
            <person name="Li Y."/>
            <person name="Tan C."/>
            <person name="Li Z."/>
            <person name="Guo J."/>
            <person name="Li S."/>
            <person name="Chen X."/>
            <person name="Wang C."/>
            <person name="Dai X."/>
            <person name="Yang H."/>
            <person name="Song W."/>
            <person name="Hou L."/>
            <person name="Xu J."/>
            <person name="Tong Z."/>
            <person name="Xu A."/>
            <person name="Yuan X."/>
            <person name="Wang W."/>
            <person name="Yang Q."/>
            <person name="Chen L."/>
            <person name="Sun Z."/>
            <person name="Wang K."/>
            <person name="Pan B."/>
            <person name="Chen J."/>
            <person name="Bao Y."/>
            <person name="Liu F."/>
            <person name="Qi X."/>
            <person name="Gang D.R."/>
            <person name="Wen J."/>
            <person name="Li J."/>
        </authorList>
    </citation>
    <scope>NUCLEOTIDE SEQUENCE</scope>
    <source>
        <strain evidence="2">Dzin_1.0</strain>
    </source>
</reference>
<dbReference type="EMBL" id="JAGGNH010000003">
    <property type="protein sequence ID" value="KAJ0977577.1"/>
    <property type="molecule type" value="Genomic_DNA"/>
</dbReference>
<gene>
    <name evidence="2" type="ORF">J5N97_013051</name>
</gene>
<feature type="region of interest" description="Disordered" evidence="1">
    <location>
        <begin position="36"/>
        <end position="213"/>
    </location>
</feature>
<evidence type="ECO:0000313" key="3">
    <source>
        <dbReference type="Proteomes" id="UP001085076"/>
    </source>
</evidence>
<feature type="compositionally biased region" description="Low complexity" evidence="1">
    <location>
        <begin position="155"/>
        <end position="165"/>
    </location>
</feature>
<comment type="caution">
    <text evidence="2">The sequence shown here is derived from an EMBL/GenBank/DDBJ whole genome shotgun (WGS) entry which is preliminary data.</text>
</comment>
<evidence type="ECO:0000256" key="1">
    <source>
        <dbReference type="SAM" id="MobiDB-lite"/>
    </source>
</evidence>
<keyword evidence="3" id="KW-1185">Reference proteome</keyword>
<dbReference type="AlphaFoldDB" id="A0A9D5CS82"/>
<proteinExistence type="predicted"/>
<feature type="compositionally biased region" description="Basic and acidic residues" evidence="1">
    <location>
        <begin position="193"/>
        <end position="213"/>
    </location>
</feature>
<sequence>MDQKKETSTQNPPRSVCEKIFNAFSVHNSAFRPIRRLTFKQQEPAATASPPAPNLSPPKKPQVVVENEKKPPLDIVSSSSFSPKIEPQTTTTPPAPPKKPSHDVAQVQTPSKVEIQNIAPKEEKKLEIVPKVPVIPPPPESRKPNKSSTRKEETPPVALPVSLPAAPTPPKVEVAPQAQLTKPAPPPAPAKATEVRRQPQRTETKNIDGKADDYISRIRNKLRSTSAAEKTTST</sequence>
<accession>A0A9D5CS82</accession>
<organism evidence="2 3">
    <name type="scientific">Dioscorea zingiberensis</name>
    <dbReference type="NCBI Taxonomy" id="325984"/>
    <lineage>
        <taxon>Eukaryota</taxon>
        <taxon>Viridiplantae</taxon>
        <taxon>Streptophyta</taxon>
        <taxon>Embryophyta</taxon>
        <taxon>Tracheophyta</taxon>
        <taxon>Spermatophyta</taxon>
        <taxon>Magnoliopsida</taxon>
        <taxon>Liliopsida</taxon>
        <taxon>Dioscoreales</taxon>
        <taxon>Dioscoreaceae</taxon>
        <taxon>Dioscorea</taxon>
    </lineage>
</organism>
<reference evidence="2" key="1">
    <citation type="submission" date="2021-03" db="EMBL/GenBank/DDBJ databases">
        <authorList>
            <person name="Li Z."/>
            <person name="Yang C."/>
        </authorList>
    </citation>
    <scope>NUCLEOTIDE SEQUENCE</scope>
    <source>
        <strain evidence="2">Dzin_1.0</strain>
        <tissue evidence="2">Leaf</tissue>
    </source>
</reference>
<feature type="compositionally biased region" description="Pro residues" evidence="1">
    <location>
        <begin position="50"/>
        <end position="60"/>
    </location>
</feature>
<evidence type="ECO:0000313" key="2">
    <source>
        <dbReference type="EMBL" id="KAJ0977577.1"/>
    </source>
</evidence>
<protein>
    <submittedName>
        <fullName evidence="2">Uncharacterized protein</fullName>
    </submittedName>
</protein>
<dbReference type="OrthoDB" id="10665060at2759"/>
<dbReference type="Proteomes" id="UP001085076">
    <property type="component" value="Miscellaneous, Linkage group lg03"/>
</dbReference>